<dbReference type="InterPro" id="IPR001279">
    <property type="entry name" value="Metallo-B-lactamas"/>
</dbReference>
<sequence length="271" mass="29983">MPSPGEHTHLFGGNTSCVYVEQTNGKSLILDSGTGIAQLGDKLIEHTTPIAILLTHNHWDHIQGFPFFKPIYQADRDITIVVGDVEDEQTKNAILMQMSGSFFPVSYQHLPANITLNTQLATQKNFTLNSFNVFTAPLNHPGGGTAYCVHAEGKKIAYITDNELAPPGVVKTTVTQWADFIKDADLLIHDAQFTTEELTLKHGWGHSTFKQVAELAMQSCIKNLAIISHDPTRADDELLAIETHLQANYGEHINIECAREGRTFEFTPSKD</sequence>
<evidence type="ECO:0000313" key="2">
    <source>
        <dbReference type="EMBL" id="GEK75255.1"/>
    </source>
</evidence>
<evidence type="ECO:0000313" key="3">
    <source>
        <dbReference type="Proteomes" id="UP000321189"/>
    </source>
</evidence>
<keyword evidence="3" id="KW-1185">Reference proteome</keyword>
<dbReference type="SMART" id="SM00849">
    <property type="entry name" value="Lactamase_B"/>
    <property type="match status" value="1"/>
</dbReference>
<evidence type="ECO:0000259" key="1">
    <source>
        <dbReference type="SMART" id="SM00849"/>
    </source>
</evidence>
<accession>A0ABQ0U9Z2</accession>
<name>A0ABQ0U9Z2_PSEAF</name>
<protein>
    <submittedName>
        <fullName evidence="2">MBL fold metallo-hydrolase</fullName>
    </submittedName>
</protein>
<gene>
    <name evidence="2" type="ORF">PAT01_05590</name>
</gene>
<organism evidence="2 3">
    <name type="scientific">Pseudoalteromonas atlantica</name>
    <name type="common">Alteromonas atlantica</name>
    <dbReference type="NCBI Taxonomy" id="288"/>
    <lineage>
        <taxon>Bacteria</taxon>
        <taxon>Pseudomonadati</taxon>
        <taxon>Pseudomonadota</taxon>
        <taxon>Gammaproteobacteria</taxon>
        <taxon>Alteromonadales</taxon>
        <taxon>Pseudoalteromonadaceae</taxon>
        <taxon>Pseudoalteromonas</taxon>
    </lineage>
</organism>
<dbReference type="Gene3D" id="3.60.15.10">
    <property type="entry name" value="Ribonuclease Z/Hydroxyacylglutathione hydrolase-like"/>
    <property type="match status" value="1"/>
</dbReference>
<dbReference type="PANTHER" id="PTHR42663:SF4">
    <property type="entry name" value="SLL1036 PROTEIN"/>
    <property type="match status" value="1"/>
</dbReference>
<dbReference type="SUPFAM" id="SSF56281">
    <property type="entry name" value="Metallo-hydrolase/oxidoreductase"/>
    <property type="match status" value="1"/>
</dbReference>
<comment type="caution">
    <text evidence="2">The sequence shown here is derived from an EMBL/GenBank/DDBJ whole genome shotgun (WGS) entry which is preliminary data.</text>
</comment>
<dbReference type="EMBL" id="BJUT01000002">
    <property type="protein sequence ID" value="GEK75255.1"/>
    <property type="molecule type" value="Genomic_DNA"/>
</dbReference>
<dbReference type="Pfam" id="PF12706">
    <property type="entry name" value="Lactamase_B_2"/>
    <property type="match status" value="1"/>
</dbReference>
<proteinExistence type="predicted"/>
<feature type="domain" description="Metallo-beta-lactamase" evidence="1">
    <location>
        <begin position="14"/>
        <end position="206"/>
    </location>
</feature>
<reference evidence="2 3" key="1">
    <citation type="submission" date="2019-07" db="EMBL/GenBank/DDBJ databases">
        <title>Whole genome shotgun sequence of Pseudoalteromonas atlantica NBRC 103033.</title>
        <authorList>
            <person name="Hosoyama A."/>
            <person name="Uohara A."/>
            <person name="Ohji S."/>
            <person name="Ichikawa N."/>
        </authorList>
    </citation>
    <scope>NUCLEOTIDE SEQUENCE [LARGE SCALE GENOMIC DNA]</scope>
    <source>
        <strain evidence="2 3">NBRC 103033</strain>
    </source>
</reference>
<dbReference type="PANTHER" id="PTHR42663">
    <property type="entry name" value="HYDROLASE C777.06C-RELATED-RELATED"/>
    <property type="match status" value="1"/>
</dbReference>
<dbReference type="InterPro" id="IPR036866">
    <property type="entry name" value="RibonucZ/Hydroxyglut_hydro"/>
</dbReference>
<dbReference type="CDD" id="cd07715">
    <property type="entry name" value="TaR3-like_MBL-fold"/>
    <property type="match status" value="1"/>
</dbReference>
<dbReference type="Proteomes" id="UP000321189">
    <property type="component" value="Unassembled WGS sequence"/>
</dbReference>